<feature type="compositionally biased region" description="Basic and acidic residues" evidence="11">
    <location>
        <begin position="28"/>
        <end position="44"/>
    </location>
</feature>
<keyword evidence="7" id="KW-0560">Oxidoreductase</keyword>
<dbReference type="InterPro" id="IPR045109">
    <property type="entry name" value="LSDs-like"/>
</dbReference>
<dbReference type="GO" id="GO:0031490">
    <property type="term" value="F:chromatin DNA binding"/>
    <property type="evidence" value="ECO:0007669"/>
    <property type="project" value="TreeGrafter"/>
</dbReference>
<feature type="compositionally biased region" description="Basic and acidic residues" evidence="11">
    <location>
        <begin position="64"/>
        <end position="108"/>
    </location>
</feature>
<evidence type="ECO:0000256" key="9">
    <source>
        <dbReference type="ARBA" id="ARBA00023242"/>
    </source>
</evidence>
<feature type="compositionally biased region" description="Acidic residues" evidence="11">
    <location>
        <begin position="47"/>
        <end position="63"/>
    </location>
</feature>
<evidence type="ECO:0000256" key="4">
    <source>
        <dbReference type="ARBA" id="ARBA00022723"/>
    </source>
</evidence>
<dbReference type="GO" id="GO:0008270">
    <property type="term" value="F:zinc ion binding"/>
    <property type="evidence" value="ECO:0007669"/>
    <property type="project" value="UniProtKB-KW"/>
</dbReference>
<dbReference type="SUPFAM" id="SSF51197">
    <property type="entry name" value="Clavaminate synthase-like"/>
    <property type="match status" value="1"/>
</dbReference>
<evidence type="ECO:0000256" key="6">
    <source>
        <dbReference type="ARBA" id="ARBA00022833"/>
    </source>
</evidence>
<dbReference type="InterPro" id="IPR003347">
    <property type="entry name" value="JmjC_dom"/>
</dbReference>
<keyword evidence="6" id="KW-0862">Zinc</keyword>
<evidence type="ECO:0000256" key="1">
    <source>
        <dbReference type="ARBA" id="ARBA00001954"/>
    </source>
</evidence>
<comment type="similarity">
    <text evidence="3">Belongs to the JARID1 histone demethylase family.</text>
</comment>
<keyword evidence="14" id="KW-1185">Reference proteome</keyword>
<dbReference type="FunFam" id="2.60.120.650:FF:000026">
    <property type="entry name" value="Transcription factor jumonji domain-containing protein"/>
    <property type="match status" value="1"/>
</dbReference>
<evidence type="ECO:0000313" key="13">
    <source>
        <dbReference type="EnsemblPlants" id="AUR62032964-RA:cds"/>
    </source>
</evidence>
<comment type="subcellular location">
    <subcellularLocation>
        <location evidence="2">Nucleus</location>
    </subcellularLocation>
</comment>
<evidence type="ECO:0000256" key="2">
    <source>
        <dbReference type="ARBA" id="ARBA00004123"/>
    </source>
</evidence>
<comment type="cofactor">
    <cofactor evidence="1">
        <name>Fe(2+)</name>
        <dbReference type="ChEBI" id="CHEBI:29033"/>
    </cofactor>
</comment>
<evidence type="ECO:0000256" key="11">
    <source>
        <dbReference type="SAM" id="MobiDB-lite"/>
    </source>
</evidence>
<dbReference type="OMA" id="MERVYCD"/>
<reference evidence="13" key="1">
    <citation type="journal article" date="2017" name="Nature">
        <title>The genome of Chenopodium quinoa.</title>
        <authorList>
            <person name="Jarvis D.E."/>
            <person name="Ho Y.S."/>
            <person name="Lightfoot D.J."/>
            <person name="Schmoeckel S.M."/>
            <person name="Li B."/>
            <person name="Borm T.J.A."/>
            <person name="Ohyanagi H."/>
            <person name="Mineta K."/>
            <person name="Michell C.T."/>
            <person name="Saber N."/>
            <person name="Kharbatia N.M."/>
            <person name="Rupper R.R."/>
            <person name="Sharp A.R."/>
            <person name="Dally N."/>
            <person name="Boughton B.A."/>
            <person name="Woo Y.H."/>
            <person name="Gao G."/>
            <person name="Schijlen E.G.W.M."/>
            <person name="Guo X."/>
            <person name="Momin A.A."/>
            <person name="Negrao S."/>
            <person name="Al-Babili S."/>
            <person name="Gehring C."/>
            <person name="Roessner U."/>
            <person name="Jung C."/>
            <person name="Murphy K."/>
            <person name="Arold S.T."/>
            <person name="Gojobori T."/>
            <person name="van der Linden C.G."/>
            <person name="van Loo E.N."/>
            <person name="Jellen E.N."/>
            <person name="Maughan P.J."/>
            <person name="Tester M."/>
        </authorList>
    </citation>
    <scope>NUCLEOTIDE SEQUENCE [LARGE SCALE GENOMIC DNA]</scope>
    <source>
        <strain evidence="13">cv. PI 614886</strain>
    </source>
</reference>
<sequence>MSKKKKMMKQNVSFEFQKEDIVTRELNRKTRSQKNVEESGKKIIVEVSEDDEDEEEREAELELQDSREKQERRKCPGSSKGKESLEVNVGDHKEECHSSKKRKGEEVPKDDQQCERILRCDCSECKGRRMCYQQIVSYLFPEAENKVSSESRIFTYKTAQNIISAKPKEILSKINKGEEDKGSGGGKEFDIDSSICPLCQKNDKQRVVRLRRVEDNSMCKKLIAKKNNKQRFPLYNKKPWVMKPAAMKGLENGTLDVCKNGTENKEVEKDTHTILGGRLTKASKNAKAPIPIQEKKLKPQNVYDENGIKIDSDMCHQCQRNDKGRVVRYPQMTEEHIVQACPVCLQNCNCTSCLRMEGRMKARMRDCFVISREKYIKHSKYLLMTILPFLKQLNQEQIIEKEVEAKLQGVSASEVEIQTASYEKYDCIFCDYCKASIVDFHRSCPECAYDLCLTCCREVRAGNLKCCEDVVIEYVNRGYDYVYGGKFLAESCSKIRRNKVNDLSEKTRGTGVPACLETTSESESPELQPDINKAEWKGNDNGSLSCPPSKYKGCGGALLELKSILSDGWVSKLLKEAELAVTNLENDKLPHTSNGCSCSGSVHGGEFGSNLRKCAARESGNDNNLYCPDARDIQHGDLEHFQWHWALGEPIIVRSSLETTPGLSWEPMGIWRAVRQIHNKKYSKTSTLSDVKAIDCLNWLEVEANLHQFFKGYSKCQFDELEWPVMLKLKGSLHTSRFEKQLPRHGAEFIRALPFKEYTHPRKGVLNLANKFPKRTLMPNMGPKTYIAYGYVEELGRGDSVTKLHCDMSDVVNILVHTAEVAVPIQKCKGISKLKGQHFAQDQEEIFGVEAKDIERVDGSEIKKLHDDSRVVEGSELPIRGALWDIFRREDVPKLQEYLRRHYQEFRHIHCNPLKQVIHPIHDQTFYLTEEHKRKLKEEYGIEAWTFVQNLGEAVFIPAGCPHQVRNLKSCIKVALDFVSPENVGECIRLAGELRILPQNHMAKVDKLEVKKMILYAVKKAISSLKPEEQNDWSDTSSDTEPEPA</sequence>
<organism evidence="13 14">
    <name type="scientific">Chenopodium quinoa</name>
    <name type="common">Quinoa</name>
    <dbReference type="NCBI Taxonomy" id="63459"/>
    <lineage>
        <taxon>Eukaryota</taxon>
        <taxon>Viridiplantae</taxon>
        <taxon>Streptophyta</taxon>
        <taxon>Embryophyta</taxon>
        <taxon>Tracheophyta</taxon>
        <taxon>Spermatophyta</taxon>
        <taxon>Magnoliopsida</taxon>
        <taxon>eudicotyledons</taxon>
        <taxon>Gunneridae</taxon>
        <taxon>Pentapetalae</taxon>
        <taxon>Caryophyllales</taxon>
        <taxon>Chenopodiaceae</taxon>
        <taxon>Chenopodioideae</taxon>
        <taxon>Atripliceae</taxon>
        <taxon>Chenopodium</taxon>
    </lineage>
</organism>
<dbReference type="Gene3D" id="2.60.120.650">
    <property type="entry name" value="Cupin"/>
    <property type="match status" value="1"/>
</dbReference>
<evidence type="ECO:0000256" key="8">
    <source>
        <dbReference type="ARBA" id="ARBA00023004"/>
    </source>
</evidence>
<dbReference type="PANTHER" id="PTHR12549:SF11">
    <property type="entry name" value="LYSINE-SPECIFIC DEMETHYLASE JMJ25"/>
    <property type="match status" value="1"/>
</dbReference>
<dbReference type="GO" id="GO:0006357">
    <property type="term" value="P:regulation of transcription by RNA polymerase II"/>
    <property type="evidence" value="ECO:0007669"/>
    <property type="project" value="TreeGrafter"/>
</dbReference>
<name>A0A803MNW3_CHEQI</name>
<reference evidence="13" key="2">
    <citation type="submission" date="2021-03" db="UniProtKB">
        <authorList>
            <consortium name="EnsemblPlants"/>
        </authorList>
    </citation>
    <scope>IDENTIFICATION</scope>
</reference>
<dbReference type="PROSITE" id="PS51184">
    <property type="entry name" value="JMJC"/>
    <property type="match status" value="1"/>
</dbReference>
<dbReference type="PANTHER" id="PTHR12549">
    <property type="entry name" value="JMJC DOMAIN-CONTAINING HISTONE DEMETHYLATION PROTEIN"/>
    <property type="match status" value="1"/>
</dbReference>
<feature type="region of interest" description="Disordered" evidence="11">
    <location>
        <begin position="28"/>
        <end position="108"/>
    </location>
</feature>
<evidence type="ECO:0000313" key="14">
    <source>
        <dbReference type="Proteomes" id="UP000596660"/>
    </source>
</evidence>
<feature type="domain" description="JmjC" evidence="12">
    <location>
        <begin position="761"/>
        <end position="995"/>
    </location>
</feature>
<evidence type="ECO:0000256" key="3">
    <source>
        <dbReference type="ARBA" id="ARBA00006801"/>
    </source>
</evidence>
<dbReference type="SMART" id="SM00558">
    <property type="entry name" value="JmjC"/>
    <property type="match status" value="1"/>
</dbReference>
<dbReference type="GO" id="GO:0000785">
    <property type="term" value="C:chromatin"/>
    <property type="evidence" value="ECO:0007669"/>
    <property type="project" value="TreeGrafter"/>
</dbReference>
<accession>A0A803MNW3</accession>
<dbReference type="GO" id="GO:0032454">
    <property type="term" value="F:histone H3K9 demethylase activity"/>
    <property type="evidence" value="ECO:0007669"/>
    <property type="project" value="InterPro"/>
</dbReference>
<keyword evidence="4" id="KW-0479">Metal-binding</keyword>
<proteinExistence type="inferred from homology"/>
<dbReference type="AlphaFoldDB" id="A0A803MNW3"/>
<keyword evidence="9" id="KW-0539">Nucleus</keyword>
<dbReference type="GO" id="GO:0016491">
    <property type="term" value="F:oxidoreductase activity"/>
    <property type="evidence" value="ECO:0007669"/>
    <property type="project" value="UniProtKB-KW"/>
</dbReference>
<evidence type="ECO:0000259" key="12">
    <source>
        <dbReference type="PROSITE" id="PS51184"/>
    </source>
</evidence>
<dbReference type="EnsemblPlants" id="AUR62032964-RA">
    <property type="protein sequence ID" value="AUR62032964-RA:cds"/>
    <property type="gene ID" value="AUR62032964"/>
</dbReference>
<dbReference type="Gramene" id="AUR62032964-RA">
    <property type="protein sequence ID" value="AUR62032964-RA:cds"/>
    <property type="gene ID" value="AUR62032964"/>
</dbReference>
<dbReference type="GO" id="GO:0000118">
    <property type="term" value="C:histone deacetylase complex"/>
    <property type="evidence" value="ECO:0007669"/>
    <property type="project" value="TreeGrafter"/>
</dbReference>
<dbReference type="Proteomes" id="UP000596660">
    <property type="component" value="Unplaced"/>
</dbReference>
<evidence type="ECO:0000256" key="7">
    <source>
        <dbReference type="ARBA" id="ARBA00023002"/>
    </source>
</evidence>
<dbReference type="Pfam" id="PF02373">
    <property type="entry name" value="JmjC"/>
    <property type="match status" value="1"/>
</dbReference>
<keyword evidence="8" id="KW-0408">Iron</keyword>
<keyword evidence="5" id="KW-0863">Zinc-finger</keyword>
<comment type="function">
    <text evidence="10">May function as histone H3 lysine demethylase and be involved in regulation of gene expression.</text>
</comment>
<feature type="region of interest" description="Disordered" evidence="11">
    <location>
        <begin position="1025"/>
        <end position="1045"/>
    </location>
</feature>
<evidence type="ECO:0000256" key="10">
    <source>
        <dbReference type="ARBA" id="ARBA00060112"/>
    </source>
</evidence>
<evidence type="ECO:0000256" key="5">
    <source>
        <dbReference type="ARBA" id="ARBA00022771"/>
    </source>
</evidence>
<dbReference type="GO" id="GO:0003712">
    <property type="term" value="F:transcription coregulator activity"/>
    <property type="evidence" value="ECO:0007669"/>
    <property type="project" value="TreeGrafter"/>
</dbReference>
<protein>
    <recommendedName>
        <fullName evidence="12">JmjC domain-containing protein</fullName>
    </recommendedName>
</protein>